<evidence type="ECO:0000313" key="2">
    <source>
        <dbReference type="Proteomes" id="UP000805649"/>
    </source>
</evidence>
<dbReference type="Proteomes" id="UP000805649">
    <property type="component" value="Unassembled WGS sequence"/>
</dbReference>
<keyword evidence="2" id="KW-1185">Reference proteome</keyword>
<sequence>MAATAWGWADAGLTIYSLLSSWFPGSAGGAASTVRIYAGINDAGTSQGKDGVIKNIQLYDINQSLIGNGGANQGWIGSGLYKDYRISQVDNRQATFAQIFATNDAICIPVATITWPDGTPSAWIGDFGWHCGLEWHYGKVWISGKTPRCTWIDADHTNNIRATMLMIGWPYNDPEKSGSPSCGYPAFRAYNGGSGIVKREGPVVGPRKKDPRLIISSIPSHNATELCLSETSRGPDLVSLEEGVYCNMETRELLPLCGGDIITDCYDVTDKVSVQGNRETLRKSYEDVLIWG</sequence>
<organism evidence="1 2">
    <name type="scientific">Colletotrichum truncatum</name>
    <name type="common">Anthracnose fungus</name>
    <name type="synonym">Colletotrichum capsici</name>
    <dbReference type="NCBI Taxonomy" id="5467"/>
    <lineage>
        <taxon>Eukaryota</taxon>
        <taxon>Fungi</taxon>
        <taxon>Dikarya</taxon>
        <taxon>Ascomycota</taxon>
        <taxon>Pezizomycotina</taxon>
        <taxon>Sordariomycetes</taxon>
        <taxon>Hypocreomycetidae</taxon>
        <taxon>Glomerellales</taxon>
        <taxon>Glomerellaceae</taxon>
        <taxon>Colletotrichum</taxon>
        <taxon>Colletotrichum truncatum species complex</taxon>
    </lineage>
</organism>
<comment type="caution">
    <text evidence="1">The sequence shown here is derived from an EMBL/GenBank/DDBJ whole genome shotgun (WGS) entry which is preliminary data.</text>
</comment>
<proteinExistence type="predicted"/>
<reference evidence="1 2" key="1">
    <citation type="journal article" date="2020" name="Phytopathology">
        <title>Genome Sequence Resources of Colletotrichum truncatum, C. plurivorum, C. musicola, and C. sojae: Four Species Pathogenic to Soybean (Glycine max).</title>
        <authorList>
            <person name="Rogerio F."/>
            <person name="Boufleur T.R."/>
            <person name="Ciampi-Guillardi M."/>
            <person name="Sukno S.A."/>
            <person name="Thon M.R."/>
            <person name="Massola Junior N.S."/>
            <person name="Baroncelli R."/>
        </authorList>
    </citation>
    <scope>NUCLEOTIDE SEQUENCE [LARGE SCALE GENOMIC DNA]</scope>
    <source>
        <strain evidence="1 2">CMES1059</strain>
    </source>
</reference>
<evidence type="ECO:0000313" key="1">
    <source>
        <dbReference type="EMBL" id="KAL0932618.1"/>
    </source>
</evidence>
<protein>
    <submittedName>
        <fullName evidence="1">Uncharacterized protein</fullName>
    </submittedName>
</protein>
<dbReference type="EMBL" id="VUJX02000008">
    <property type="protein sequence ID" value="KAL0932618.1"/>
    <property type="molecule type" value="Genomic_DNA"/>
</dbReference>
<accession>A0ACC3YL44</accession>
<name>A0ACC3YL44_COLTU</name>
<gene>
    <name evidence="1" type="ORF">CTRU02_211581</name>
</gene>